<protein>
    <submittedName>
        <fullName evidence="1">Uncharacterized protein</fullName>
    </submittedName>
</protein>
<evidence type="ECO:0000313" key="1">
    <source>
        <dbReference type="EMBL" id="CAD8650175.1"/>
    </source>
</evidence>
<gene>
    <name evidence="1" type="ORF">POBO1169_LOCUS1410</name>
</gene>
<dbReference type="AlphaFoldDB" id="A0A7S0MWH3"/>
<accession>A0A7S0MWH3</accession>
<name>A0A7S0MWH3_9CHLO</name>
<reference evidence="1" key="1">
    <citation type="submission" date="2021-01" db="EMBL/GenBank/DDBJ databases">
        <authorList>
            <person name="Corre E."/>
            <person name="Pelletier E."/>
            <person name="Niang G."/>
            <person name="Scheremetjew M."/>
            <person name="Finn R."/>
            <person name="Kale V."/>
            <person name="Holt S."/>
            <person name="Cochrane G."/>
            <person name="Meng A."/>
            <person name="Brown T."/>
            <person name="Cohen L."/>
        </authorList>
    </citation>
    <scope>NUCLEOTIDE SEQUENCE</scope>
    <source>
        <strain evidence="1">CCMP722</strain>
    </source>
</reference>
<organism evidence="1">
    <name type="scientific">Pyramimonas obovata</name>
    <dbReference type="NCBI Taxonomy" id="1411642"/>
    <lineage>
        <taxon>Eukaryota</taxon>
        <taxon>Viridiplantae</taxon>
        <taxon>Chlorophyta</taxon>
        <taxon>Pyramimonadophyceae</taxon>
        <taxon>Pyramimonadales</taxon>
        <taxon>Pyramimonadaceae</taxon>
        <taxon>Pyramimonas</taxon>
        <taxon>Pyramimonas incertae sedis</taxon>
    </lineage>
</organism>
<sequence>MSENTVLYLVTALAPDKAGKWQTWAEQLAAEDIDTEADLLQLDTVYFESLRISAYLKQLLHEHREALAGTPVAADGSASSLLPQKAQTGYFKRLWTLMATLLEFLIPIDHWPWFKSHWIDSLNDEDRLKDGIISMLSMLGMMLEMELILGSFLFSSVAGIFFPPGSRGKEKSD</sequence>
<proteinExistence type="predicted"/>
<dbReference type="EMBL" id="HBFA01002824">
    <property type="protein sequence ID" value="CAD8650175.1"/>
    <property type="molecule type" value="Transcribed_RNA"/>
</dbReference>